<evidence type="ECO:0000256" key="15">
    <source>
        <dbReference type="SAM" id="MobiDB-lite"/>
    </source>
</evidence>
<keyword evidence="3" id="KW-1003">Cell membrane</keyword>
<accession>A0A928HIN6</accession>
<gene>
    <name evidence="18" type="ORF">E7027_03975</name>
</gene>
<dbReference type="GO" id="GO:0051301">
    <property type="term" value="P:cell division"/>
    <property type="evidence" value="ECO:0007669"/>
    <property type="project" value="UniProtKB-KW"/>
</dbReference>
<proteinExistence type="inferred from homology"/>
<evidence type="ECO:0000256" key="16">
    <source>
        <dbReference type="SAM" id="Phobius"/>
    </source>
</evidence>
<evidence type="ECO:0000256" key="7">
    <source>
        <dbReference type="ARBA" id="ARBA00022829"/>
    </source>
</evidence>
<keyword evidence="11 16" id="KW-0472">Membrane</keyword>
<evidence type="ECO:0000256" key="11">
    <source>
        <dbReference type="ARBA" id="ARBA00023136"/>
    </source>
</evidence>
<dbReference type="PANTHER" id="PTHR22683:SF41">
    <property type="entry name" value="DNA TRANSLOCASE FTSK"/>
    <property type="match status" value="1"/>
</dbReference>
<dbReference type="InterPro" id="IPR027417">
    <property type="entry name" value="P-loop_NTPase"/>
</dbReference>
<comment type="subunit">
    <text evidence="13">Homohexamer. Forms a ring that surrounds DNA.</text>
</comment>
<dbReference type="GO" id="GO:0005886">
    <property type="term" value="C:plasma membrane"/>
    <property type="evidence" value="ECO:0007669"/>
    <property type="project" value="UniProtKB-SubCell"/>
</dbReference>
<dbReference type="GO" id="GO:0005524">
    <property type="term" value="F:ATP binding"/>
    <property type="evidence" value="ECO:0007669"/>
    <property type="project" value="UniProtKB-UniRule"/>
</dbReference>
<dbReference type="Proteomes" id="UP000725649">
    <property type="component" value="Unassembled WGS sequence"/>
</dbReference>
<comment type="subcellular location">
    <subcellularLocation>
        <location evidence="1">Cell membrane</location>
        <topology evidence="1">Multi-pass membrane protein</topology>
    </subcellularLocation>
</comment>
<evidence type="ECO:0000256" key="2">
    <source>
        <dbReference type="ARBA" id="ARBA00006474"/>
    </source>
</evidence>
<dbReference type="EMBL" id="SUVG01000004">
    <property type="protein sequence ID" value="MBE6421272.1"/>
    <property type="molecule type" value="Genomic_DNA"/>
</dbReference>
<organism evidence="18 19">
    <name type="scientific">Candidatus Avelusimicrobium gallicola</name>
    <dbReference type="NCBI Taxonomy" id="2562704"/>
    <lineage>
        <taxon>Bacteria</taxon>
        <taxon>Pseudomonadati</taxon>
        <taxon>Elusimicrobiota</taxon>
        <taxon>Elusimicrobia</taxon>
        <taxon>Elusimicrobiales</taxon>
        <taxon>Elusimicrobiaceae</taxon>
        <taxon>Candidatus Avelusimicrobium</taxon>
    </lineage>
</organism>
<dbReference type="Gene3D" id="3.30.980.40">
    <property type="match status" value="1"/>
</dbReference>
<keyword evidence="12" id="KW-0131">Cell cycle</keyword>
<name>A0A928HIN6_9BACT</name>
<feature type="compositionally biased region" description="Basic and acidic residues" evidence="15">
    <location>
        <begin position="198"/>
        <end position="224"/>
    </location>
</feature>
<dbReference type="SMART" id="SM00382">
    <property type="entry name" value="AAA"/>
    <property type="match status" value="1"/>
</dbReference>
<keyword evidence="6 14" id="KW-0547">Nucleotide-binding</keyword>
<dbReference type="SUPFAM" id="SSF52540">
    <property type="entry name" value="P-loop containing nucleoside triphosphate hydrolases"/>
    <property type="match status" value="1"/>
</dbReference>
<dbReference type="Pfam" id="PF17854">
    <property type="entry name" value="FtsK_alpha"/>
    <property type="match status" value="1"/>
</dbReference>
<dbReference type="InterPro" id="IPR041027">
    <property type="entry name" value="FtsK_alpha"/>
</dbReference>
<evidence type="ECO:0000256" key="1">
    <source>
        <dbReference type="ARBA" id="ARBA00004651"/>
    </source>
</evidence>
<dbReference type="Pfam" id="PF13491">
    <property type="entry name" value="FtsK_4TM"/>
    <property type="match status" value="1"/>
</dbReference>
<feature type="domain" description="FtsK" evidence="17">
    <location>
        <begin position="404"/>
        <end position="613"/>
    </location>
</feature>
<evidence type="ECO:0000256" key="9">
    <source>
        <dbReference type="ARBA" id="ARBA00022989"/>
    </source>
</evidence>
<evidence type="ECO:0000256" key="8">
    <source>
        <dbReference type="ARBA" id="ARBA00022840"/>
    </source>
</evidence>
<keyword evidence="9 16" id="KW-1133">Transmembrane helix</keyword>
<evidence type="ECO:0000313" key="19">
    <source>
        <dbReference type="Proteomes" id="UP000725649"/>
    </source>
</evidence>
<keyword evidence="5 16" id="KW-0812">Transmembrane</keyword>
<keyword evidence="4" id="KW-0132">Cell division</keyword>
<evidence type="ECO:0000256" key="3">
    <source>
        <dbReference type="ARBA" id="ARBA00022475"/>
    </source>
</evidence>
<feature type="transmembrane region" description="Helical" evidence="16">
    <location>
        <begin position="135"/>
        <end position="158"/>
    </location>
</feature>
<feature type="transmembrane region" description="Helical" evidence="16">
    <location>
        <begin position="22"/>
        <end position="47"/>
    </location>
</feature>
<dbReference type="GO" id="GO:0003677">
    <property type="term" value="F:DNA binding"/>
    <property type="evidence" value="ECO:0007669"/>
    <property type="project" value="UniProtKB-KW"/>
</dbReference>
<feature type="binding site" evidence="14">
    <location>
        <begin position="432"/>
        <end position="439"/>
    </location>
    <ligand>
        <name>ATP</name>
        <dbReference type="ChEBI" id="CHEBI:30616"/>
    </ligand>
</feature>
<evidence type="ECO:0000256" key="14">
    <source>
        <dbReference type="PROSITE-ProRule" id="PRU00289"/>
    </source>
</evidence>
<dbReference type="Pfam" id="PF01580">
    <property type="entry name" value="FtsK_SpoIIIE"/>
    <property type="match status" value="1"/>
</dbReference>
<evidence type="ECO:0000256" key="6">
    <source>
        <dbReference type="ARBA" id="ARBA00022741"/>
    </source>
</evidence>
<dbReference type="InterPro" id="IPR003593">
    <property type="entry name" value="AAA+_ATPase"/>
</dbReference>
<sequence>MPKYYYTAKKSKRKTKKTSSRAWIRTALYIFGWALCVWLFCILWFNVSMGTVGEEVSKGLFGLLGQAKGLLPLFLAYWLIQTVRKKSASFLFFLIGTTITLLGASSLLAFLKLIFTDSLISGGAVGQKVFYALKGISGTVGATLFSLAIVLVGLHLLFAIPWSVVLQKTVEFVRNDFNGWMDARAELKERVKEGREAIKEKAEKEPSVSRPVAEEIHETPEIRRTKPVIRRPVAEPITLPSREELSSTKAPSAQAEKPAAQENSQENGEVKKFDPKTFQLPSLDLLNNPTGDGLVGPTDDEIAQATKRLEDTLKSFKLGAHVMGVSPGPVVTRYEVQPDDGVNISSIASLAQDIQARMEARSINIQAPIPGKNAAGIDIPNDKSVTVTMREILESPVYASSNAVLPIALGRHANGDPAGTVAEKWPHILIAGATNSGKSICVHTIIMSILFKHKPDEVKFLLVDPKRVELTLYEGIPYLYDPKTSCDDADIVTDANGAVKSLQMLVKVMEKRLNIMQLAKVKNIEGYNAWAKEHNEEKMFYIFVIIDEMADLMLQTKAAIVDSVQRLAQMGRAFGIHLILCTQRPSVQVIPGIIKSNFPSRIALKVSSGTDSRVILDGVGAENLLGRGDMLLIDSSTDLPMRIQGAYVSEKEIKAVADFLRAQGGPDYPVQIVAEAAPGAQQRPQDGLGTKPEEQLQALRLIKERRRVSQDLLKAHFGSSARATNMLSVLEMKGYISKPEGSNRWEIHYELIDQGIEELSSLPYEKNYEEPSYETVYK</sequence>
<keyword evidence="10" id="KW-0238">DNA-binding</keyword>
<dbReference type="Gene3D" id="3.40.50.300">
    <property type="entry name" value="P-loop containing nucleotide triphosphate hydrolases"/>
    <property type="match status" value="1"/>
</dbReference>
<comment type="similarity">
    <text evidence="2">Belongs to the FtsK/SpoIIIE/SftA family.</text>
</comment>
<feature type="transmembrane region" description="Helical" evidence="16">
    <location>
        <begin position="92"/>
        <end position="115"/>
    </location>
</feature>
<evidence type="ECO:0000259" key="17">
    <source>
        <dbReference type="PROSITE" id="PS50901"/>
    </source>
</evidence>
<keyword evidence="8 14" id="KW-0067">ATP-binding</keyword>
<dbReference type="PROSITE" id="PS50901">
    <property type="entry name" value="FTSK"/>
    <property type="match status" value="1"/>
</dbReference>
<feature type="transmembrane region" description="Helical" evidence="16">
    <location>
        <begin position="59"/>
        <end position="80"/>
    </location>
</feature>
<evidence type="ECO:0000256" key="13">
    <source>
        <dbReference type="ARBA" id="ARBA00025923"/>
    </source>
</evidence>
<evidence type="ECO:0000256" key="10">
    <source>
        <dbReference type="ARBA" id="ARBA00023125"/>
    </source>
</evidence>
<dbReference type="InterPro" id="IPR050206">
    <property type="entry name" value="FtsK/SpoIIIE/SftA"/>
</dbReference>
<evidence type="ECO:0000256" key="4">
    <source>
        <dbReference type="ARBA" id="ARBA00022618"/>
    </source>
</evidence>
<comment type="caution">
    <text evidence="18">The sequence shown here is derived from an EMBL/GenBank/DDBJ whole genome shotgun (WGS) entry which is preliminary data.</text>
</comment>
<protein>
    <submittedName>
        <fullName evidence="18">DNA translocase FtsK</fullName>
    </submittedName>
</protein>
<reference evidence="18" key="1">
    <citation type="submission" date="2019-04" db="EMBL/GenBank/DDBJ databases">
        <title>Evolution of Biomass-Degrading Anaerobic Consortia Revealed by Metagenomics.</title>
        <authorList>
            <person name="Peng X."/>
        </authorList>
    </citation>
    <scope>NUCLEOTIDE SEQUENCE</scope>
    <source>
        <strain evidence="18">SIG66</strain>
    </source>
</reference>
<evidence type="ECO:0000256" key="12">
    <source>
        <dbReference type="ARBA" id="ARBA00023306"/>
    </source>
</evidence>
<dbReference type="PANTHER" id="PTHR22683">
    <property type="entry name" value="SPORULATION PROTEIN RELATED"/>
    <property type="match status" value="1"/>
</dbReference>
<keyword evidence="7" id="KW-0159">Chromosome partition</keyword>
<feature type="region of interest" description="Disordered" evidence="15">
    <location>
        <begin position="198"/>
        <end position="272"/>
    </location>
</feature>
<evidence type="ECO:0000256" key="5">
    <source>
        <dbReference type="ARBA" id="ARBA00022692"/>
    </source>
</evidence>
<dbReference type="InterPro" id="IPR025199">
    <property type="entry name" value="FtsK_4TM"/>
</dbReference>
<dbReference type="InterPro" id="IPR002543">
    <property type="entry name" value="FtsK_dom"/>
</dbReference>
<dbReference type="GO" id="GO:0007059">
    <property type="term" value="P:chromosome segregation"/>
    <property type="evidence" value="ECO:0007669"/>
    <property type="project" value="UniProtKB-KW"/>
</dbReference>
<evidence type="ECO:0000313" key="18">
    <source>
        <dbReference type="EMBL" id="MBE6421272.1"/>
    </source>
</evidence>
<dbReference type="AlphaFoldDB" id="A0A928HIN6"/>